<dbReference type="Gene3D" id="3.60.10.10">
    <property type="entry name" value="Endonuclease/exonuclease/phosphatase"/>
    <property type="match status" value="1"/>
</dbReference>
<dbReference type="OrthoDB" id="7862313at2759"/>
<dbReference type="InterPro" id="IPR036691">
    <property type="entry name" value="Endo/exonu/phosph_ase_sf"/>
</dbReference>
<dbReference type="CDD" id="cd04380">
    <property type="entry name" value="RhoGAP_OCRL1"/>
    <property type="match status" value="1"/>
</dbReference>
<dbReference type="AlphaFoldDB" id="A0A1X7T340"/>
<dbReference type="InterPro" id="IPR046985">
    <property type="entry name" value="IP5"/>
</dbReference>
<sequence length="499" mass="57466">MDHNFIIWMGDLNYRIQTSVDFSTEIIKALADLYQFNKLLQHDQLQQQQKRGEAFTHFKEPPIDFKPTYKFDPSTNSWDSSEKNRAPAWCDRILYYCDDMSYIKNLSYLSHPEMIISDHKPVSATFELQVKVVVPDREKQTIDEISFKLDKLYNETLPQVELNSYEFKFEKVKFMVERTQVLKVRNIGHRPVQLGFKPTPDKQDRISKPWLSIRPDKALILTSEEVSINLTVNIDSDHVTSFNKRTDSLDDILVLNLEGGKDIFISVSGDLLSTCFGSSLETLIHVHTYVREVPTGQLLDLSMSSSWEEYDSQALSVRKAPPPLDIPKELYRLVQYLLDHGLNATALFTDGGLSSEREKIRDTLDTGGEELVGSVYSVAAVLLTFLRSLEDPVVPRSVHQRCMDASNNPTLCRQVLLQMAEVHRRCFVFIVTFLKKLLEHSQENKMDAKVLASIFGEVLMNSTREEKLSRNKKTLSQINKKKMTFLYQFLANDLTVNYK</sequence>
<dbReference type="GO" id="GO:0031901">
    <property type="term" value="C:early endosome membrane"/>
    <property type="evidence" value="ECO:0007669"/>
    <property type="project" value="UniProtKB-SubCell"/>
</dbReference>
<dbReference type="Gene3D" id="1.10.555.10">
    <property type="entry name" value="Rho GTPase activation protein"/>
    <property type="match status" value="1"/>
</dbReference>
<dbReference type="SUPFAM" id="SSF48350">
    <property type="entry name" value="GTPase activation domain, GAP"/>
    <property type="match status" value="1"/>
</dbReference>
<dbReference type="EnsemblMetazoa" id="XM_020006021.1">
    <property type="protein sequence ID" value="XP_019861580.1"/>
    <property type="gene ID" value="LOC100634871"/>
</dbReference>
<dbReference type="InterPro" id="IPR048869">
    <property type="entry name" value="OCRL-1_2_ASH"/>
</dbReference>
<dbReference type="Pfam" id="PF00620">
    <property type="entry name" value="RhoGAP"/>
    <property type="match status" value="1"/>
</dbReference>
<dbReference type="SMART" id="SM00128">
    <property type="entry name" value="IPPc"/>
    <property type="match status" value="1"/>
</dbReference>
<dbReference type="EnsemblMetazoa" id="Aqu2.1.08900_001">
    <property type="protein sequence ID" value="Aqu2.1.08900_001"/>
    <property type="gene ID" value="Aqu2.1.08900"/>
</dbReference>
<dbReference type="GO" id="GO:0030670">
    <property type="term" value="C:phagocytic vesicle membrane"/>
    <property type="evidence" value="ECO:0007669"/>
    <property type="project" value="UniProtKB-SubCell"/>
</dbReference>
<dbReference type="PROSITE" id="PS50238">
    <property type="entry name" value="RHOGAP"/>
    <property type="match status" value="1"/>
</dbReference>
<reference evidence="6" key="2">
    <citation type="submission" date="2017-05" db="UniProtKB">
        <authorList>
            <consortium name="EnsemblMetazoa"/>
        </authorList>
    </citation>
    <scope>IDENTIFICATION</scope>
</reference>
<evidence type="ECO:0000313" key="7">
    <source>
        <dbReference type="Proteomes" id="UP000007879"/>
    </source>
</evidence>
<dbReference type="Proteomes" id="UP000007879">
    <property type="component" value="Unassembled WGS sequence"/>
</dbReference>
<dbReference type="Pfam" id="PF22669">
    <property type="entry name" value="Exo_endo_phos2"/>
    <property type="match status" value="1"/>
</dbReference>
<dbReference type="InterPro" id="IPR000198">
    <property type="entry name" value="RhoGAP_dom"/>
</dbReference>
<dbReference type="InterPro" id="IPR047078">
    <property type="entry name" value="RhoGAP_OCRL1"/>
</dbReference>
<keyword evidence="7" id="KW-1185">Reference proteome</keyword>
<dbReference type="EnsemblMetazoa" id="XM_020006022.1">
    <property type="protein sequence ID" value="XP_019861581.1"/>
    <property type="gene ID" value="LOC100634871"/>
</dbReference>
<comment type="subcellular location">
    <subcellularLocation>
        <location evidence="2">Cytoplasmic vesicle</location>
        <location evidence="2">Phagosome membrane</location>
    </subcellularLocation>
    <subcellularLocation>
        <location evidence="1">Early endosome membrane</location>
    </subcellularLocation>
</comment>
<dbReference type="FunFam" id="1.10.555.10:FF:000012">
    <property type="entry name" value="Putative inositol polyphosphate 5-phosphatase OCRL-1"/>
    <property type="match status" value="1"/>
</dbReference>
<dbReference type="EnsemblMetazoa" id="XM_020006017.1">
    <property type="protein sequence ID" value="XP_019861576.1"/>
    <property type="gene ID" value="LOC100634871"/>
</dbReference>
<dbReference type="PANTHER" id="PTHR11200:SF300">
    <property type="entry name" value="TYPE II INOSITOL 1,4,5-TRISPHOSPHATE 5-PHOSPHATASE"/>
    <property type="match status" value="1"/>
</dbReference>
<evidence type="ECO:0000256" key="1">
    <source>
        <dbReference type="ARBA" id="ARBA00004146"/>
    </source>
</evidence>
<proteinExistence type="predicted"/>
<dbReference type="InterPro" id="IPR008936">
    <property type="entry name" value="Rho_GTPase_activation_prot"/>
</dbReference>
<dbReference type="Gene3D" id="2.60.40.10">
    <property type="entry name" value="Immunoglobulins"/>
    <property type="match status" value="1"/>
</dbReference>
<dbReference type="EnsemblMetazoa" id="XM_020006016.1">
    <property type="protein sequence ID" value="XP_019861575.1"/>
    <property type="gene ID" value="LOC100634871"/>
</dbReference>
<gene>
    <name evidence="6" type="primary">100634871</name>
</gene>
<evidence type="ECO:0000259" key="5">
    <source>
        <dbReference type="PROSITE" id="PS50238"/>
    </source>
</evidence>
<evidence type="ECO:0000256" key="4">
    <source>
        <dbReference type="ARBA" id="ARBA00023329"/>
    </source>
</evidence>
<accession>A0A1X7T340</accession>
<dbReference type="eggNOG" id="KOG0565">
    <property type="taxonomic scope" value="Eukaryota"/>
</dbReference>
<protein>
    <recommendedName>
        <fullName evidence="5">Rho-GAP domain-containing protein</fullName>
    </recommendedName>
</protein>
<organism evidence="6">
    <name type="scientific">Amphimedon queenslandica</name>
    <name type="common">Sponge</name>
    <dbReference type="NCBI Taxonomy" id="400682"/>
    <lineage>
        <taxon>Eukaryota</taxon>
        <taxon>Metazoa</taxon>
        <taxon>Porifera</taxon>
        <taxon>Demospongiae</taxon>
        <taxon>Heteroscleromorpha</taxon>
        <taxon>Haplosclerida</taxon>
        <taxon>Niphatidae</taxon>
        <taxon>Amphimedon</taxon>
    </lineage>
</organism>
<dbReference type="SUPFAM" id="SSF56219">
    <property type="entry name" value="DNase I-like"/>
    <property type="match status" value="1"/>
</dbReference>
<dbReference type="KEGG" id="aqu:100634871"/>
<evidence type="ECO:0000313" key="6">
    <source>
        <dbReference type="EnsemblMetazoa" id="Aqu2.1.08900_001"/>
    </source>
</evidence>
<reference evidence="7" key="1">
    <citation type="journal article" date="2010" name="Nature">
        <title>The Amphimedon queenslandica genome and the evolution of animal complexity.</title>
        <authorList>
            <person name="Srivastava M."/>
            <person name="Simakov O."/>
            <person name="Chapman J."/>
            <person name="Fahey B."/>
            <person name="Gauthier M.E."/>
            <person name="Mitros T."/>
            <person name="Richards G.S."/>
            <person name="Conaco C."/>
            <person name="Dacre M."/>
            <person name="Hellsten U."/>
            <person name="Larroux C."/>
            <person name="Putnam N.H."/>
            <person name="Stanke M."/>
            <person name="Adamska M."/>
            <person name="Darling A."/>
            <person name="Degnan S.M."/>
            <person name="Oakley T.H."/>
            <person name="Plachetzki D.C."/>
            <person name="Zhai Y."/>
            <person name="Adamski M."/>
            <person name="Calcino A."/>
            <person name="Cummins S.F."/>
            <person name="Goodstein D.M."/>
            <person name="Harris C."/>
            <person name="Jackson D.J."/>
            <person name="Leys S.P."/>
            <person name="Shu S."/>
            <person name="Woodcroft B.J."/>
            <person name="Vervoort M."/>
            <person name="Kosik K.S."/>
            <person name="Manning G."/>
            <person name="Degnan B.M."/>
            <person name="Rokhsar D.S."/>
        </authorList>
    </citation>
    <scope>NUCLEOTIDE SEQUENCE [LARGE SCALE GENOMIC DNA]</scope>
</reference>
<dbReference type="InParanoid" id="A0A1X7T340"/>
<evidence type="ECO:0000256" key="3">
    <source>
        <dbReference type="ARBA" id="ARBA00022753"/>
    </source>
</evidence>
<dbReference type="GO" id="GO:0007165">
    <property type="term" value="P:signal transduction"/>
    <property type="evidence" value="ECO:0007669"/>
    <property type="project" value="InterPro"/>
</dbReference>
<dbReference type="GO" id="GO:0046856">
    <property type="term" value="P:phosphatidylinositol dephosphorylation"/>
    <property type="evidence" value="ECO:0007669"/>
    <property type="project" value="InterPro"/>
</dbReference>
<dbReference type="InterPro" id="IPR013783">
    <property type="entry name" value="Ig-like_fold"/>
</dbReference>
<dbReference type="EnsemblMetazoa" id="XM_020006018.1">
    <property type="protein sequence ID" value="XP_019861577.1"/>
    <property type="gene ID" value="LOC100634871"/>
</dbReference>
<keyword evidence="4" id="KW-0968">Cytoplasmic vesicle</keyword>
<dbReference type="GO" id="GO:0004439">
    <property type="term" value="F:phosphatidylinositol-4,5-bisphosphate 5-phosphatase activity"/>
    <property type="evidence" value="ECO:0007669"/>
    <property type="project" value="TreeGrafter"/>
</dbReference>
<name>A0A1X7T340_AMPQE</name>
<dbReference type="Pfam" id="PF21310">
    <property type="entry name" value="OCRL-like_ASH"/>
    <property type="match status" value="1"/>
</dbReference>
<keyword evidence="3" id="KW-0967">Endosome</keyword>
<dbReference type="SMART" id="SM00324">
    <property type="entry name" value="RhoGAP"/>
    <property type="match status" value="1"/>
</dbReference>
<dbReference type="InterPro" id="IPR000300">
    <property type="entry name" value="IPPc"/>
</dbReference>
<feature type="domain" description="Rho-GAP" evidence="5">
    <location>
        <begin position="313"/>
        <end position="498"/>
    </location>
</feature>
<evidence type="ECO:0000256" key="2">
    <source>
        <dbReference type="ARBA" id="ARBA00004580"/>
    </source>
</evidence>
<dbReference type="PANTHER" id="PTHR11200">
    <property type="entry name" value="INOSITOL 5-PHOSPHATASE"/>
    <property type="match status" value="1"/>
</dbReference>
<dbReference type="STRING" id="400682.A0A1X7T340"/>